<dbReference type="PROSITE" id="PS00045">
    <property type="entry name" value="HISTONE_LIKE"/>
    <property type="match status" value="1"/>
</dbReference>
<dbReference type="Pfam" id="PF00216">
    <property type="entry name" value="Bac_DNA_binding"/>
    <property type="match status" value="1"/>
</dbReference>
<feature type="compositionally biased region" description="Basic and acidic residues" evidence="4">
    <location>
        <begin position="109"/>
        <end position="119"/>
    </location>
</feature>
<dbReference type="GO" id="GO:0003677">
    <property type="term" value="F:DNA binding"/>
    <property type="evidence" value="ECO:0007669"/>
    <property type="project" value="UniProtKB-KW"/>
</dbReference>
<dbReference type="PRINTS" id="PR01727">
    <property type="entry name" value="DNABINDINGHU"/>
</dbReference>
<dbReference type="InterPro" id="IPR000119">
    <property type="entry name" value="Hist_DNA-bd"/>
</dbReference>
<feature type="region of interest" description="Disordered" evidence="4">
    <location>
        <begin position="52"/>
        <end position="119"/>
    </location>
</feature>
<dbReference type="SUPFAM" id="SSF47729">
    <property type="entry name" value="IHF-like DNA-binding proteins"/>
    <property type="match status" value="1"/>
</dbReference>
<keyword evidence="2" id="KW-0238">DNA-binding</keyword>
<accession>A0A1H6C8U5</accession>
<sequence>MTKADLVNDVTALGDLTRRDGEVIVETLFESIIGALKAGDKIEVRGFGSFRTRQRSSRTGRNPKTGAAVAVPAKRVPYFKPSKELRDLVNPDEAGGDSKDEMQGLDGAGHVDPHHPPAM</sequence>
<comment type="similarity">
    <text evidence="1 3">Belongs to the bacterial histone-like protein family.</text>
</comment>
<keyword evidence="6" id="KW-1185">Reference proteome</keyword>
<dbReference type="PANTHER" id="PTHR33175:SF5">
    <property type="entry name" value="INTEGRATION HOST FACTOR SUBUNIT BETA"/>
    <property type="match status" value="1"/>
</dbReference>
<dbReference type="AlphaFoldDB" id="A0A1H6C8U5"/>
<dbReference type="InterPro" id="IPR010992">
    <property type="entry name" value="IHF-like_DNA-bd_dom_sf"/>
</dbReference>
<dbReference type="OrthoDB" id="9799835at2"/>
<dbReference type="Gene3D" id="4.10.520.10">
    <property type="entry name" value="IHF-like DNA-binding proteins"/>
    <property type="match status" value="1"/>
</dbReference>
<dbReference type="InterPro" id="IPR020816">
    <property type="entry name" value="Histone-like_DNA-bd_CS"/>
</dbReference>
<name>A0A1H6C8U5_9BACT</name>
<dbReference type="GO" id="GO:0005829">
    <property type="term" value="C:cytosol"/>
    <property type="evidence" value="ECO:0007669"/>
    <property type="project" value="TreeGrafter"/>
</dbReference>
<dbReference type="SMART" id="SM00411">
    <property type="entry name" value="BHL"/>
    <property type="match status" value="1"/>
</dbReference>
<protein>
    <submittedName>
        <fullName evidence="5">Integration host factor subunit beta</fullName>
    </submittedName>
</protein>
<evidence type="ECO:0000256" key="2">
    <source>
        <dbReference type="ARBA" id="ARBA00023125"/>
    </source>
</evidence>
<dbReference type="Proteomes" id="UP000236728">
    <property type="component" value="Unassembled WGS sequence"/>
</dbReference>
<dbReference type="PANTHER" id="PTHR33175">
    <property type="entry name" value="DNA-BINDING PROTEIN HU"/>
    <property type="match status" value="1"/>
</dbReference>
<evidence type="ECO:0000256" key="4">
    <source>
        <dbReference type="SAM" id="MobiDB-lite"/>
    </source>
</evidence>
<dbReference type="EMBL" id="FNVA01000009">
    <property type="protein sequence ID" value="SEG69409.1"/>
    <property type="molecule type" value="Genomic_DNA"/>
</dbReference>
<organism evidence="5 6">
    <name type="scientific">Bryocella elongata</name>
    <dbReference type="NCBI Taxonomy" id="863522"/>
    <lineage>
        <taxon>Bacteria</taxon>
        <taxon>Pseudomonadati</taxon>
        <taxon>Acidobacteriota</taxon>
        <taxon>Terriglobia</taxon>
        <taxon>Terriglobales</taxon>
        <taxon>Acidobacteriaceae</taxon>
        <taxon>Bryocella</taxon>
    </lineage>
</organism>
<dbReference type="CDD" id="cd13836">
    <property type="entry name" value="IHF_B"/>
    <property type="match status" value="1"/>
</dbReference>
<gene>
    <name evidence="5" type="ORF">SAMN05421819_4345</name>
</gene>
<evidence type="ECO:0000313" key="5">
    <source>
        <dbReference type="EMBL" id="SEG69409.1"/>
    </source>
</evidence>
<proteinExistence type="inferred from homology"/>
<dbReference type="GO" id="GO:0030527">
    <property type="term" value="F:structural constituent of chromatin"/>
    <property type="evidence" value="ECO:0007669"/>
    <property type="project" value="InterPro"/>
</dbReference>
<evidence type="ECO:0000313" key="6">
    <source>
        <dbReference type="Proteomes" id="UP000236728"/>
    </source>
</evidence>
<evidence type="ECO:0000256" key="1">
    <source>
        <dbReference type="ARBA" id="ARBA00010529"/>
    </source>
</evidence>
<reference evidence="5 6" key="1">
    <citation type="submission" date="2016-10" db="EMBL/GenBank/DDBJ databases">
        <authorList>
            <person name="de Groot N.N."/>
        </authorList>
    </citation>
    <scope>NUCLEOTIDE SEQUENCE [LARGE SCALE GENOMIC DNA]</scope>
    <source>
        <strain evidence="5 6">DSM 22489</strain>
    </source>
</reference>
<evidence type="ECO:0000256" key="3">
    <source>
        <dbReference type="RuleBase" id="RU003939"/>
    </source>
</evidence>